<keyword evidence="3" id="KW-0808">Transferase</keyword>
<dbReference type="CDD" id="cd01651">
    <property type="entry name" value="RT_G2_intron"/>
    <property type="match status" value="1"/>
</dbReference>
<name>A0A5T5YDE8_SALER</name>
<dbReference type="InterPro" id="IPR043502">
    <property type="entry name" value="DNA/RNA_pol_sf"/>
</dbReference>
<dbReference type="PROSITE" id="PS50878">
    <property type="entry name" value="RT_POL"/>
    <property type="match status" value="1"/>
</dbReference>
<dbReference type="InterPro" id="IPR030931">
    <property type="entry name" value="Group_II_RT_mat"/>
</dbReference>
<sequence>MTDTLSSGNVSTKQQQIATLARNFPERVFSSLHHYLDYDWLLRAWELTRKNAAAGVDGQTADKYAEHLEQNLQSLLSRIKSGSYRAPAIRRIYIPKSDGQLRPLGLPTFEDKIVQRAVVMVMEPIYEQIFTSCSFGFRPGRSAHQALQYLRNHIMDEGGRWILDIDIRKYFDTINHQYLREFLDRRVTDGVIRKLIDKWLKAGVMDNGVLTFPVAGTQQGGVISPLLSNIYLHYVLDEWFHQQVCPRMAGRCSLTRFADDAVMVFEQYQDCYRVQRVLGCRLQRYGLELHPVKTCRIDFRFKYRKQNRRRGNAVSFNFLGFTHYWRRSRLGNPVVCQQTAKDRLAKTLKSFNQFCRWNRHSPLSEQYKKLNQKLRGHYAYFGITGNEKALRAVQYQVERIWHKWLGRRSRKSKIPWVKFTLFLKRFPLEKARIYHQYYRGSYQAVKQS</sequence>
<accession>A0A5T5YDE8</accession>
<dbReference type="EC" id="2.7.7.49" evidence="3"/>
<gene>
    <name evidence="3" type="primary">ltrA</name>
    <name evidence="3" type="ORF">DXW22_12445</name>
</gene>
<dbReference type="PANTHER" id="PTHR34047">
    <property type="entry name" value="NUCLEAR INTRON MATURASE 1, MITOCHONDRIAL-RELATED"/>
    <property type="match status" value="1"/>
</dbReference>
<dbReference type="AlphaFoldDB" id="A0A5T5YDE8"/>
<dbReference type="PANTHER" id="PTHR34047:SF8">
    <property type="entry name" value="PROTEIN YKFC"/>
    <property type="match status" value="1"/>
</dbReference>
<dbReference type="InterPro" id="IPR051083">
    <property type="entry name" value="GrpII_Intron_Splice-Mob/Def"/>
</dbReference>
<evidence type="ECO:0000259" key="2">
    <source>
        <dbReference type="PROSITE" id="PS50878"/>
    </source>
</evidence>
<protein>
    <submittedName>
        <fullName evidence="3">Group II intron reverse transcriptase/maturase</fullName>
        <ecNumber evidence="3">2.7.7.49</ecNumber>
    </submittedName>
</protein>
<dbReference type="Pfam" id="PF00078">
    <property type="entry name" value="RVT_1"/>
    <property type="match status" value="1"/>
</dbReference>
<dbReference type="EMBL" id="AAGCHW010000029">
    <property type="protein sequence ID" value="EBM3646129.1"/>
    <property type="molecule type" value="Genomic_DNA"/>
</dbReference>
<keyword evidence="3" id="KW-0695">RNA-directed DNA polymerase</keyword>
<dbReference type="NCBIfam" id="TIGR04416">
    <property type="entry name" value="group_II_RT_mat"/>
    <property type="match status" value="1"/>
</dbReference>
<comment type="caution">
    <text evidence="3">The sequence shown here is derived from an EMBL/GenBank/DDBJ whole genome shotgun (WGS) entry which is preliminary data.</text>
</comment>
<dbReference type="InterPro" id="IPR000477">
    <property type="entry name" value="RT_dom"/>
</dbReference>
<dbReference type="GO" id="GO:0003964">
    <property type="term" value="F:RNA-directed DNA polymerase activity"/>
    <property type="evidence" value="ECO:0007669"/>
    <property type="project" value="UniProtKB-KW"/>
</dbReference>
<dbReference type="SUPFAM" id="SSF56672">
    <property type="entry name" value="DNA/RNA polymerases"/>
    <property type="match status" value="1"/>
</dbReference>
<organism evidence="3">
    <name type="scientific">Salmonella enterica</name>
    <name type="common">Salmonella choleraesuis</name>
    <dbReference type="NCBI Taxonomy" id="28901"/>
    <lineage>
        <taxon>Bacteria</taxon>
        <taxon>Pseudomonadati</taxon>
        <taxon>Pseudomonadota</taxon>
        <taxon>Gammaproteobacteria</taxon>
        <taxon>Enterobacterales</taxon>
        <taxon>Enterobacteriaceae</taxon>
        <taxon>Salmonella</taxon>
    </lineage>
</organism>
<feature type="domain" description="Reverse transcriptase" evidence="2">
    <location>
        <begin position="75"/>
        <end position="323"/>
    </location>
</feature>
<reference evidence="3" key="1">
    <citation type="submission" date="2018-08" db="EMBL/GenBank/DDBJ databases">
        <authorList>
            <consortium name="PulseNet: The National Subtyping Network for Foodborne Disease Surveillance"/>
            <person name="Tarr C.L."/>
            <person name="Trees E."/>
            <person name="Katz L.S."/>
            <person name="Carleton-Romer H.A."/>
            <person name="Stroika S."/>
            <person name="Kucerova Z."/>
            <person name="Roache K.F."/>
            <person name="Sabol A.L."/>
            <person name="Besser J."/>
            <person name="Gerner-Smidt P."/>
        </authorList>
    </citation>
    <scope>NUCLEOTIDE SEQUENCE</scope>
    <source>
        <strain evidence="3">PNUSAS048855</strain>
    </source>
</reference>
<proteinExistence type="inferred from homology"/>
<evidence type="ECO:0000313" key="3">
    <source>
        <dbReference type="EMBL" id="EBM3646129.1"/>
    </source>
</evidence>
<keyword evidence="3" id="KW-0548">Nucleotidyltransferase</keyword>
<evidence type="ECO:0000256" key="1">
    <source>
        <dbReference type="ARBA" id="ARBA00034120"/>
    </source>
</evidence>
<comment type="similarity">
    <text evidence="1">Belongs to the bacterial reverse transcriptase family.</text>
</comment>